<accession>A0A0L9ULJ4</accession>
<protein>
    <submittedName>
        <fullName evidence="2">Uncharacterized protein</fullName>
    </submittedName>
</protein>
<name>A0A0L9ULJ4_PHAAN</name>
<evidence type="ECO:0000313" key="3">
    <source>
        <dbReference type="Proteomes" id="UP000053144"/>
    </source>
</evidence>
<feature type="compositionally biased region" description="Basic and acidic residues" evidence="1">
    <location>
        <begin position="224"/>
        <end position="234"/>
    </location>
</feature>
<dbReference type="Proteomes" id="UP000053144">
    <property type="component" value="Chromosome 5"/>
</dbReference>
<dbReference type="EMBL" id="CM003375">
    <property type="protein sequence ID" value="KOM43618.1"/>
    <property type="molecule type" value="Genomic_DNA"/>
</dbReference>
<evidence type="ECO:0000256" key="1">
    <source>
        <dbReference type="SAM" id="MobiDB-lite"/>
    </source>
</evidence>
<sequence>MSVGKKSGNFPAQILPPVSIFGKDAHFSSFSLPTQFHTTTTHFSLPSCGFSSLPLRVALHHRRIVSTIKGCSQLFRRAPLFRQAQGLFLRVEGNWISAREDRVVVALGLHCEDIDRVEIAVCWIWTRIFRNRVCGYYKKHDSKVEGVAEVEGNGVEGQGQVDVEADEYAVTSWNGSEEDVLNDDEDEVECDIFEPTNQAEIGGPRGLFESDWESESLNSIVESDNTKDDRDRSSKPLGDMMVVV</sequence>
<reference evidence="3" key="1">
    <citation type="journal article" date="2015" name="Proc. Natl. Acad. Sci. U.S.A.">
        <title>Genome sequencing of adzuki bean (Vigna angularis) provides insight into high starch and low fat accumulation and domestication.</title>
        <authorList>
            <person name="Yang K."/>
            <person name="Tian Z."/>
            <person name="Chen C."/>
            <person name="Luo L."/>
            <person name="Zhao B."/>
            <person name="Wang Z."/>
            <person name="Yu L."/>
            <person name="Li Y."/>
            <person name="Sun Y."/>
            <person name="Li W."/>
            <person name="Chen Y."/>
            <person name="Li Y."/>
            <person name="Zhang Y."/>
            <person name="Ai D."/>
            <person name="Zhao J."/>
            <person name="Shang C."/>
            <person name="Ma Y."/>
            <person name="Wu B."/>
            <person name="Wang M."/>
            <person name="Gao L."/>
            <person name="Sun D."/>
            <person name="Zhang P."/>
            <person name="Guo F."/>
            <person name="Wang W."/>
            <person name="Li Y."/>
            <person name="Wang J."/>
            <person name="Varshney R.K."/>
            <person name="Wang J."/>
            <person name="Ling H.Q."/>
            <person name="Wan P."/>
        </authorList>
    </citation>
    <scope>NUCLEOTIDE SEQUENCE</scope>
    <source>
        <strain evidence="3">cv. Jingnong 6</strain>
    </source>
</reference>
<dbReference type="Gramene" id="KOM43618">
    <property type="protein sequence ID" value="KOM43618"/>
    <property type="gene ID" value="LR48_Vigan05g122300"/>
</dbReference>
<evidence type="ECO:0000313" key="2">
    <source>
        <dbReference type="EMBL" id="KOM43618.1"/>
    </source>
</evidence>
<feature type="region of interest" description="Disordered" evidence="1">
    <location>
        <begin position="218"/>
        <end position="244"/>
    </location>
</feature>
<dbReference type="AlphaFoldDB" id="A0A0L9ULJ4"/>
<gene>
    <name evidence="2" type="ORF">LR48_Vigan05g122300</name>
</gene>
<proteinExistence type="predicted"/>
<organism evidence="2 3">
    <name type="scientific">Phaseolus angularis</name>
    <name type="common">Azuki bean</name>
    <name type="synonym">Vigna angularis</name>
    <dbReference type="NCBI Taxonomy" id="3914"/>
    <lineage>
        <taxon>Eukaryota</taxon>
        <taxon>Viridiplantae</taxon>
        <taxon>Streptophyta</taxon>
        <taxon>Embryophyta</taxon>
        <taxon>Tracheophyta</taxon>
        <taxon>Spermatophyta</taxon>
        <taxon>Magnoliopsida</taxon>
        <taxon>eudicotyledons</taxon>
        <taxon>Gunneridae</taxon>
        <taxon>Pentapetalae</taxon>
        <taxon>rosids</taxon>
        <taxon>fabids</taxon>
        <taxon>Fabales</taxon>
        <taxon>Fabaceae</taxon>
        <taxon>Papilionoideae</taxon>
        <taxon>50 kb inversion clade</taxon>
        <taxon>NPAAA clade</taxon>
        <taxon>indigoferoid/millettioid clade</taxon>
        <taxon>Phaseoleae</taxon>
        <taxon>Vigna</taxon>
    </lineage>
</organism>